<dbReference type="Proteomes" id="UP000247763">
    <property type="component" value="Chromosome"/>
</dbReference>
<reference evidence="11" key="1">
    <citation type="submission" date="2018-05" db="EMBL/GenBank/DDBJ databases">
        <title>Genome sequencing of Phenylobacterium sp. HYN0004.</title>
        <authorList>
            <person name="Yi H."/>
            <person name="Baek C."/>
        </authorList>
    </citation>
    <scope>NUCLEOTIDE SEQUENCE [LARGE SCALE GENOMIC DNA]</scope>
    <source>
        <strain evidence="11">HYN0004</strain>
    </source>
</reference>
<evidence type="ECO:0000256" key="8">
    <source>
        <dbReference type="SAM" id="Phobius"/>
    </source>
</evidence>
<dbReference type="RefSeq" id="WP_110449004.1">
    <property type="nucleotide sequence ID" value="NZ_CP029479.1"/>
</dbReference>
<evidence type="ECO:0000256" key="4">
    <source>
        <dbReference type="ARBA" id="ARBA00022692"/>
    </source>
</evidence>
<dbReference type="EMBL" id="CP029479">
    <property type="protein sequence ID" value="AWM76435.1"/>
    <property type="molecule type" value="Genomic_DNA"/>
</dbReference>
<dbReference type="PANTHER" id="PTHR43045:SF7">
    <property type="entry name" value="MAJOR FACILITATOR SUPERFAMILY TRANSPORTER"/>
    <property type="match status" value="1"/>
</dbReference>
<keyword evidence="5 8" id="KW-1133">Transmembrane helix</keyword>
<evidence type="ECO:0000256" key="6">
    <source>
        <dbReference type="ARBA" id="ARBA00023136"/>
    </source>
</evidence>
<dbReference type="InterPro" id="IPR005828">
    <property type="entry name" value="MFS_sugar_transport-like"/>
</dbReference>
<proteinExistence type="predicted"/>
<dbReference type="AlphaFoldDB" id="A0A2Z3HNX0"/>
<dbReference type="Gene3D" id="1.20.1250.20">
    <property type="entry name" value="MFS general substrate transporter like domains"/>
    <property type="match status" value="3"/>
</dbReference>
<dbReference type="PROSITE" id="PS50850">
    <property type="entry name" value="MFS"/>
    <property type="match status" value="1"/>
</dbReference>
<evidence type="ECO:0000256" key="5">
    <source>
        <dbReference type="ARBA" id="ARBA00022989"/>
    </source>
</evidence>
<feature type="transmembrane region" description="Helical" evidence="8">
    <location>
        <begin position="173"/>
        <end position="194"/>
    </location>
</feature>
<evidence type="ECO:0000313" key="10">
    <source>
        <dbReference type="EMBL" id="AWM76435.1"/>
    </source>
</evidence>
<name>A0A2Z3HNX0_9CAUL</name>
<dbReference type="GO" id="GO:0022857">
    <property type="term" value="F:transmembrane transporter activity"/>
    <property type="evidence" value="ECO:0007669"/>
    <property type="project" value="InterPro"/>
</dbReference>
<organism evidence="10 11">
    <name type="scientific">Phenylobacterium parvum</name>
    <dbReference type="NCBI Taxonomy" id="2201350"/>
    <lineage>
        <taxon>Bacteria</taxon>
        <taxon>Pseudomonadati</taxon>
        <taxon>Pseudomonadota</taxon>
        <taxon>Alphaproteobacteria</taxon>
        <taxon>Caulobacterales</taxon>
        <taxon>Caulobacteraceae</taxon>
        <taxon>Phenylobacterium</taxon>
    </lineage>
</organism>
<feature type="transmembrane region" description="Helical" evidence="8">
    <location>
        <begin position="256"/>
        <end position="274"/>
    </location>
</feature>
<evidence type="ECO:0000256" key="3">
    <source>
        <dbReference type="ARBA" id="ARBA00022475"/>
    </source>
</evidence>
<keyword evidence="3" id="KW-1003">Cell membrane</keyword>
<keyword evidence="11" id="KW-1185">Reference proteome</keyword>
<dbReference type="OrthoDB" id="9783227at2"/>
<evidence type="ECO:0000256" key="2">
    <source>
        <dbReference type="ARBA" id="ARBA00022448"/>
    </source>
</evidence>
<keyword evidence="4 8" id="KW-0812">Transmembrane</keyword>
<dbReference type="InterPro" id="IPR005829">
    <property type="entry name" value="Sugar_transporter_CS"/>
</dbReference>
<evidence type="ECO:0000259" key="9">
    <source>
        <dbReference type="PROSITE" id="PS50850"/>
    </source>
</evidence>
<feature type="region of interest" description="Disordered" evidence="7">
    <location>
        <begin position="1"/>
        <end position="21"/>
    </location>
</feature>
<accession>A0A2Z3HNX0</accession>
<dbReference type="PROSITE" id="PS00217">
    <property type="entry name" value="SUGAR_TRANSPORT_2"/>
    <property type="match status" value="1"/>
</dbReference>
<comment type="subcellular location">
    <subcellularLocation>
        <location evidence="1">Cell membrane</location>
        <topology evidence="1">Multi-pass membrane protein</topology>
    </subcellularLocation>
</comment>
<protein>
    <submittedName>
        <fullName evidence="10">MFS transporter</fullName>
    </submittedName>
</protein>
<keyword evidence="6 8" id="KW-0472">Membrane</keyword>
<dbReference type="Pfam" id="PF00083">
    <property type="entry name" value="Sugar_tr"/>
    <property type="match status" value="2"/>
</dbReference>
<dbReference type="KEGG" id="phb:HYN04_00855"/>
<feature type="transmembrane region" description="Helical" evidence="8">
    <location>
        <begin position="200"/>
        <end position="220"/>
    </location>
</feature>
<sequence>MAQAGSTTPGEKPAEKQEQPSLRTVVGASAAGTTFEWYDFFVFGSLTTVISKVFFTGLPETAGYIAALALFGAGFFFRPVGALVFGRIGDKVGRKGAFLFTVVLMGVATVAIGLLPTYSQVGLISPALLVLMRILQGFALGGEYGGAAIYVAEHAPDNARGRATSWVQTSAAFGLFAALFVILLTRVTVGHFFGPDAFDAWGWRIPFLFSAGLLLVSIFMRMKLTESPTFAKLKEEGGASKAPYAEAFGQWKNLKLVILALCAVMSAQGAVWYTAFFYSQTFLDKFLKVAPETINIVLMIATAISAVFYVLFGALSDRVGRKPVMLFGMTLMLVAYFPGFHLMTQFANPALAEAQARTPVVVSSDPADCSLQFDPVGKKVFVSSCDIARSILANAGVSYDNQPAAPGTAAVVKVGDVAIASRSAAGLPAAEVKAIRAGVEAEVKAALSAAGYPAKADPARINMVGVMGVMMVFVIAATALFGPIAACLVELFPTRVRYTAMSLPYHIGTGWIGGFVPFFAYAIVIGVGNIYSGLWYPFVFTLLSVVTCLFFLPETRGRSLDH</sequence>
<evidence type="ECO:0000256" key="1">
    <source>
        <dbReference type="ARBA" id="ARBA00004651"/>
    </source>
</evidence>
<feature type="transmembrane region" description="Helical" evidence="8">
    <location>
        <begin position="463"/>
        <end position="491"/>
    </location>
</feature>
<feature type="transmembrane region" description="Helical" evidence="8">
    <location>
        <begin position="294"/>
        <end position="312"/>
    </location>
</feature>
<feature type="transmembrane region" description="Helical" evidence="8">
    <location>
        <begin position="534"/>
        <end position="552"/>
    </location>
</feature>
<dbReference type="InterPro" id="IPR020846">
    <property type="entry name" value="MFS_dom"/>
</dbReference>
<dbReference type="PANTHER" id="PTHR43045">
    <property type="entry name" value="SHIKIMATE TRANSPORTER"/>
    <property type="match status" value="1"/>
</dbReference>
<gene>
    <name evidence="10" type="ORF">HYN04_00855</name>
</gene>
<dbReference type="GO" id="GO:0005886">
    <property type="term" value="C:plasma membrane"/>
    <property type="evidence" value="ECO:0007669"/>
    <property type="project" value="UniProtKB-SubCell"/>
</dbReference>
<feature type="transmembrane region" description="Helical" evidence="8">
    <location>
        <begin position="324"/>
        <end position="343"/>
    </location>
</feature>
<feature type="transmembrane region" description="Helical" evidence="8">
    <location>
        <begin position="62"/>
        <end position="85"/>
    </location>
</feature>
<feature type="transmembrane region" description="Helical" evidence="8">
    <location>
        <begin position="130"/>
        <end position="152"/>
    </location>
</feature>
<evidence type="ECO:0000256" key="7">
    <source>
        <dbReference type="SAM" id="MobiDB-lite"/>
    </source>
</evidence>
<evidence type="ECO:0000313" key="11">
    <source>
        <dbReference type="Proteomes" id="UP000247763"/>
    </source>
</evidence>
<feature type="transmembrane region" description="Helical" evidence="8">
    <location>
        <begin position="97"/>
        <end position="118"/>
    </location>
</feature>
<feature type="domain" description="Major facilitator superfamily (MFS) profile" evidence="9">
    <location>
        <begin position="25"/>
        <end position="556"/>
    </location>
</feature>
<feature type="transmembrane region" description="Helical" evidence="8">
    <location>
        <begin position="503"/>
        <end position="528"/>
    </location>
</feature>
<dbReference type="SUPFAM" id="SSF103473">
    <property type="entry name" value="MFS general substrate transporter"/>
    <property type="match status" value="1"/>
</dbReference>
<dbReference type="InterPro" id="IPR036259">
    <property type="entry name" value="MFS_trans_sf"/>
</dbReference>
<keyword evidence="2" id="KW-0813">Transport</keyword>